<evidence type="ECO:0000256" key="2">
    <source>
        <dbReference type="SAM" id="MobiDB-lite"/>
    </source>
</evidence>
<dbReference type="GO" id="GO:0016740">
    <property type="term" value="F:transferase activity"/>
    <property type="evidence" value="ECO:0007669"/>
    <property type="project" value="UniProtKB-KW"/>
</dbReference>
<dbReference type="OrthoDB" id="17040at2759"/>
<keyword evidence="6" id="KW-1185">Reference proteome</keyword>
<feature type="chain" id="PRO_5022827220" evidence="3">
    <location>
        <begin position="22"/>
        <end position="983"/>
    </location>
</feature>
<dbReference type="Gene3D" id="2.60.120.260">
    <property type="entry name" value="Galactose-binding domain-like"/>
    <property type="match status" value="1"/>
</dbReference>
<proteinExistence type="predicted"/>
<dbReference type="Proteomes" id="UP000316726">
    <property type="component" value="Chromosome 1"/>
</dbReference>
<dbReference type="CDD" id="cd00761">
    <property type="entry name" value="Glyco_tranf_GTA_type"/>
    <property type="match status" value="1"/>
</dbReference>
<evidence type="ECO:0000313" key="6">
    <source>
        <dbReference type="Proteomes" id="UP000316726"/>
    </source>
</evidence>
<dbReference type="AlphaFoldDB" id="A0A5B8MDU0"/>
<dbReference type="EMBL" id="CP031034">
    <property type="protein sequence ID" value="QDZ18334.1"/>
    <property type="molecule type" value="Genomic_DNA"/>
</dbReference>
<dbReference type="SUPFAM" id="SSF53448">
    <property type="entry name" value="Nucleotide-diphospho-sugar transferases"/>
    <property type="match status" value="1"/>
</dbReference>
<reference evidence="5 6" key="1">
    <citation type="submission" date="2018-07" db="EMBL/GenBank/DDBJ databases">
        <title>The complete nuclear genome of the prasinophyte Chloropicon primus (CCMP1205).</title>
        <authorList>
            <person name="Pombert J.-F."/>
            <person name="Otis C."/>
            <person name="Turmel M."/>
            <person name="Lemieux C."/>
        </authorList>
    </citation>
    <scope>NUCLEOTIDE SEQUENCE [LARGE SCALE GENOMIC DNA]</scope>
    <source>
        <strain evidence="5 6">CCMP1205</strain>
    </source>
</reference>
<dbReference type="PANTHER" id="PTHR22916">
    <property type="entry name" value="GLYCOSYLTRANSFERASE"/>
    <property type="match status" value="1"/>
</dbReference>
<keyword evidence="5" id="KW-0808">Transferase</keyword>
<feature type="domain" description="Glycosyltransferase 2-like" evidence="4">
    <location>
        <begin position="493"/>
        <end position="616"/>
    </location>
</feature>
<dbReference type="Pfam" id="PF00535">
    <property type="entry name" value="Glycos_transf_2"/>
    <property type="match status" value="1"/>
</dbReference>
<keyword evidence="1" id="KW-0175">Coiled coil</keyword>
<evidence type="ECO:0000259" key="4">
    <source>
        <dbReference type="Pfam" id="PF00535"/>
    </source>
</evidence>
<evidence type="ECO:0000256" key="1">
    <source>
        <dbReference type="SAM" id="Coils"/>
    </source>
</evidence>
<dbReference type="Gene3D" id="3.90.550.10">
    <property type="entry name" value="Spore Coat Polysaccharide Biosynthesis Protein SpsA, Chain A"/>
    <property type="match status" value="1"/>
</dbReference>
<feature type="region of interest" description="Disordered" evidence="2">
    <location>
        <begin position="457"/>
        <end position="482"/>
    </location>
</feature>
<accession>A0A5B8MDU0</accession>
<gene>
    <name evidence="5" type="ORF">A3770_01p08520</name>
</gene>
<name>A0A5B8MDU0_9CHLO</name>
<evidence type="ECO:0000313" key="5">
    <source>
        <dbReference type="EMBL" id="QDZ18334.1"/>
    </source>
</evidence>
<protein>
    <submittedName>
        <fullName evidence="5">Putative glycosyltransferase</fullName>
    </submittedName>
</protein>
<dbReference type="InterPro" id="IPR001173">
    <property type="entry name" value="Glyco_trans_2-like"/>
</dbReference>
<feature type="coiled-coil region" evidence="1">
    <location>
        <begin position="756"/>
        <end position="783"/>
    </location>
</feature>
<organism evidence="5 6">
    <name type="scientific">Chloropicon primus</name>
    <dbReference type="NCBI Taxonomy" id="1764295"/>
    <lineage>
        <taxon>Eukaryota</taxon>
        <taxon>Viridiplantae</taxon>
        <taxon>Chlorophyta</taxon>
        <taxon>Chloropicophyceae</taxon>
        <taxon>Chloropicales</taxon>
        <taxon>Chloropicaceae</taxon>
        <taxon>Chloropicon</taxon>
    </lineage>
</organism>
<dbReference type="PANTHER" id="PTHR22916:SF30">
    <property type="entry name" value="IPT_TIG DOMAIN-CONTAINING PROTEIN"/>
    <property type="match status" value="1"/>
</dbReference>
<keyword evidence="3" id="KW-0732">Signal</keyword>
<sequence length="983" mass="108351">MARRFLVFLLGLLGSICVGQGGRGATGAGAGRHGGVQSVLVVCDLYPYGSPIFDELEETWLHLARHLGRQGHNVTLVPIADAAVDYAGKYVVSSLDAKVKALKLVVDEEDNGDDDLNSEVISANLIDTPVFHNFATPSRTIHNAYTLYTFLKQRCRTENAGRAPPGGECDFDAVYFTDWGGLAYYCLLAKEQGLFFQDVSFIEVRSVGTRLQHAGLRGVVPTTDLLGSIDDLQTAHMEIESSQRATGVLYPSDFVAPARFKGAAEAKAKAKGSLDVEIVFVGSLTQADGIDMFTSAVEKLCKHIVAEKAERRLRVTFLGRKLYFSGESAPSRRKQLSRSKVENYFDEWVAWAGSEFKEVLSLNHHNVGLQQQVGYFKQNPGAVAVLCNTDLKQNFVLNVLMLNDVNVLAPAANPGAGDQCHFKPTSSGLHRALTKMVHGSLPGPQCLRGHGNSTLGFVPDSAAPKSREPSVPAGGSGGAPREVEGRGEILVTCVVTHYNRGSFLLQALASLLEQTHKKLEIIVVDDGSTDESSIDVLDSLDRKYSESCGNDDGEGPCVKVVRIENSYLGGARNVGLRMAQGDFVLFMDDDNYAKPYEVSTFLQAMQDTKSDIAACASEYLASSLDPQVAFNRSLHRQERSGPKIHIPLGPSVASGLFSNVYGDANLMLRKATCATFSWPEDDSYAVQDWEVLARESARNLRKVTLIPEPLFYYRTTSTSMAQTASLSRISKHSDQLYMRAFMEELPLNLGPLVPYAVDLKLQLEEVRKERKELERKRKMLTAVLKPLVVEHCKYQKRFNADPFSKNLLMNSNFMEWNQLEAYQRTGQLARRWNRYETGYAFTPEGIVESNISSPACLVKLDNIGKVAGAMQEVVLMQKEPKPLLLHGWSKALNVSGAGQPADYSLYADITFRDWTHAWGEYCPFDQDKEGWQESFGVIDFDKPIHSVVVVLMFRWRTGAAAFDNVSLTNLGDGICGCNFDDLA</sequence>
<dbReference type="InterPro" id="IPR029044">
    <property type="entry name" value="Nucleotide-diphossugar_trans"/>
</dbReference>
<feature type="signal peptide" evidence="3">
    <location>
        <begin position="1"/>
        <end position="21"/>
    </location>
</feature>
<evidence type="ECO:0000256" key="3">
    <source>
        <dbReference type="SAM" id="SignalP"/>
    </source>
</evidence>